<comment type="caution">
    <text evidence="1">The sequence shown here is derived from an EMBL/GenBank/DDBJ whole genome shotgun (WGS) entry which is preliminary data.</text>
</comment>
<protein>
    <recommendedName>
        <fullName evidence="3">DNA polymerase III subunit delta</fullName>
    </recommendedName>
</protein>
<dbReference type="EMBL" id="PFLX01000007">
    <property type="protein sequence ID" value="PIY91045.1"/>
    <property type="molecule type" value="Genomic_DNA"/>
</dbReference>
<dbReference type="InterPro" id="IPR027417">
    <property type="entry name" value="P-loop_NTPase"/>
</dbReference>
<accession>A0A2M7R8P5</accession>
<dbReference type="InterPro" id="IPR050238">
    <property type="entry name" value="DNA_Rep/Repair_Clamp_Loader"/>
</dbReference>
<reference evidence="2" key="1">
    <citation type="submission" date="2017-09" db="EMBL/GenBank/DDBJ databases">
        <title>Depth-based differentiation of microbial function through sediment-hosted aquifers and enrichment of novel symbionts in the deep terrestrial subsurface.</title>
        <authorList>
            <person name="Probst A.J."/>
            <person name="Ladd B."/>
            <person name="Jarett J.K."/>
            <person name="Geller-Mcgrath D.E."/>
            <person name="Sieber C.M.K."/>
            <person name="Emerson J.B."/>
            <person name="Anantharaman K."/>
            <person name="Thomas B.C."/>
            <person name="Malmstrom R."/>
            <person name="Stieglmeier M."/>
            <person name="Klingl A."/>
            <person name="Woyke T."/>
            <person name="Ryan C.M."/>
            <person name="Banfield J.F."/>
        </authorList>
    </citation>
    <scope>NUCLEOTIDE SEQUENCE [LARGE SCALE GENOMIC DNA]</scope>
</reference>
<sequence length="318" mass="37086">MLLGHQKQWQFLKESFFLGRIPHALLFSGEEKLGKKTLAIEFIKFINCLEKDFSLRLTPYRNEVSGAGPCQKCLSCQAIERRIHPDFIFIEPIDNEIQVSQIRDLSLKLSEKPSFSSFKTAILDKAHLMNQEAQSAFLKTLEEPKGNTILILITEYPERLFSTILSRVQKIKFYPVKKEEIEKFLKERKIPKEEIEGMIKISLGKPGLIYDFLKNPEKLKEKKEKIRELIKILNSPISFRFQYAKELASQNNLGEVLTIWLDYFRNILLSKLRGEGKEGKYSLLKLKNILRQIQRINFLISTTNVNQRLALEILLLEL</sequence>
<dbReference type="AlphaFoldDB" id="A0A2M7R8P5"/>
<dbReference type="GO" id="GO:0006261">
    <property type="term" value="P:DNA-templated DNA replication"/>
    <property type="evidence" value="ECO:0007669"/>
    <property type="project" value="TreeGrafter"/>
</dbReference>
<dbReference type="PANTHER" id="PTHR11669:SF8">
    <property type="entry name" value="DNA POLYMERASE III SUBUNIT DELTA"/>
    <property type="match status" value="1"/>
</dbReference>
<dbReference type="PANTHER" id="PTHR11669">
    <property type="entry name" value="REPLICATION FACTOR C / DNA POLYMERASE III GAMMA-TAU SUBUNIT"/>
    <property type="match status" value="1"/>
</dbReference>
<dbReference type="SUPFAM" id="SSF52540">
    <property type="entry name" value="P-loop containing nucleoside triphosphate hydrolases"/>
    <property type="match status" value="1"/>
</dbReference>
<organism evidence="1 2">
    <name type="scientific">Candidatus Nealsonbacteria bacterium CG_4_10_14_0_8_um_filter_35_10</name>
    <dbReference type="NCBI Taxonomy" id="1974683"/>
    <lineage>
        <taxon>Bacteria</taxon>
        <taxon>Candidatus Nealsoniibacteriota</taxon>
    </lineage>
</organism>
<proteinExistence type="predicted"/>
<dbReference type="Gene3D" id="3.40.50.300">
    <property type="entry name" value="P-loop containing nucleotide triphosphate hydrolases"/>
    <property type="match status" value="1"/>
</dbReference>
<dbReference type="Pfam" id="PF13177">
    <property type="entry name" value="DNA_pol3_delta2"/>
    <property type="match status" value="1"/>
</dbReference>
<dbReference type="Proteomes" id="UP000230055">
    <property type="component" value="Unassembled WGS sequence"/>
</dbReference>
<gene>
    <name evidence="1" type="ORF">COY72_00265</name>
</gene>
<name>A0A2M7R8P5_9BACT</name>
<evidence type="ECO:0008006" key="3">
    <source>
        <dbReference type="Google" id="ProtNLM"/>
    </source>
</evidence>
<evidence type="ECO:0000313" key="1">
    <source>
        <dbReference type="EMBL" id="PIY91045.1"/>
    </source>
</evidence>
<evidence type="ECO:0000313" key="2">
    <source>
        <dbReference type="Proteomes" id="UP000230055"/>
    </source>
</evidence>